<keyword evidence="3" id="KW-0328">Glycosyltransferase</keyword>
<comment type="similarity">
    <text evidence="9">Belongs to the glycosyltransferase 2 family. CrtQ subfamily.</text>
</comment>
<sequence>MKRPAISLIIPAYNEEKRIYNTLLSVSKAARLFEIETNEEIEIIVVDNNSNDRTAEIAQIFGIKIVQEERHIISAVRNTGAKAAQGDILCFLDADSEVSENIFNLVYHAMQTDAYIGGGARMKLDQDGLFYKGLSFGSLIMSYITGVSAVLIYTKRETFEKLGGFDEKYYAGEDLKFIFNLRREGKKVGKLFKNIYDGYVVTSARKFNAMGLKDITLFARLLLNNRMMTNPEYCYTWYDLSKRGE</sequence>
<reference evidence="12 13" key="1">
    <citation type="submission" date="2020-08" db="EMBL/GenBank/DDBJ databases">
        <title>Genomic Encyclopedia of Type Strains, Phase IV (KMG-IV): sequencing the most valuable type-strain genomes for metagenomic binning, comparative biology and taxonomic classification.</title>
        <authorList>
            <person name="Goeker M."/>
        </authorList>
    </citation>
    <scope>NUCLEOTIDE SEQUENCE [LARGE SCALE GENOMIC DNA]</scope>
    <source>
        <strain evidence="12 13">DSM 103526</strain>
    </source>
</reference>
<dbReference type="PANTHER" id="PTHR43646:SF2">
    <property type="entry name" value="GLYCOSYLTRANSFERASE 2-LIKE DOMAIN-CONTAINING PROTEIN"/>
    <property type="match status" value="1"/>
</dbReference>
<evidence type="ECO:0000256" key="5">
    <source>
        <dbReference type="ARBA" id="ARBA00022746"/>
    </source>
</evidence>
<comment type="pathway">
    <text evidence="8">Carotenoid biosynthesis; staphyloxanthin biosynthesis; staphyloxanthin from farnesyl diphosphate: step 4/5.</text>
</comment>
<evidence type="ECO:0000256" key="2">
    <source>
        <dbReference type="ARBA" id="ARBA00022475"/>
    </source>
</evidence>
<feature type="domain" description="Glycosyltransferase 2-like" evidence="11">
    <location>
        <begin position="7"/>
        <end position="135"/>
    </location>
</feature>
<dbReference type="SUPFAM" id="SSF53448">
    <property type="entry name" value="Nucleotide-diphospho-sugar transferases"/>
    <property type="match status" value="1"/>
</dbReference>
<keyword evidence="4 12" id="KW-0808">Transferase</keyword>
<evidence type="ECO:0000256" key="10">
    <source>
        <dbReference type="ARBA" id="ARBA00040345"/>
    </source>
</evidence>
<proteinExistence type="inferred from homology"/>
<keyword evidence="5" id="KW-0125">Carotenoid biosynthesis</keyword>
<evidence type="ECO:0000256" key="6">
    <source>
        <dbReference type="ARBA" id="ARBA00023136"/>
    </source>
</evidence>
<dbReference type="Pfam" id="PF00535">
    <property type="entry name" value="Glycos_transf_2"/>
    <property type="match status" value="1"/>
</dbReference>
<comment type="subcellular location">
    <subcellularLocation>
        <location evidence="1">Cell membrane</location>
    </subcellularLocation>
</comment>
<dbReference type="GO" id="GO:0005886">
    <property type="term" value="C:plasma membrane"/>
    <property type="evidence" value="ECO:0007669"/>
    <property type="project" value="UniProtKB-SubCell"/>
</dbReference>
<dbReference type="Gene3D" id="3.90.550.10">
    <property type="entry name" value="Spore Coat Polysaccharide Biosynthesis Protein SpsA, Chain A"/>
    <property type="match status" value="1"/>
</dbReference>
<evidence type="ECO:0000256" key="1">
    <source>
        <dbReference type="ARBA" id="ARBA00004236"/>
    </source>
</evidence>
<organism evidence="12 13">
    <name type="scientific">Anaerosolibacter carboniphilus</name>
    <dbReference type="NCBI Taxonomy" id="1417629"/>
    <lineage>
        <taxon>Bacteria</taxon>
        <taxon>Bacillati</taxon>
        <taxon>Bacillota</taxon>
        <taxon>Clostridia</taxon>
        <taxon>Peptostreptococcales</taxon>
        <taxon>Thermotaleaceae</taxon>
        <taxon>Anaerosolibacter</taxon>
    </lineage>
</organism>
<evidence type="ECO:0000256" key="9">
    <source>
        <dbReference type="ARBA" id="ARBA00038120"/>
    </source>
</evidence>
<evidence type="ECO:0000256" key="8">
    <source>
        <dbReference type="ARBA" id="ARBA00037904"/>
    </source>
</evidence>
<name>A0A841KNY6_9FIRM</name>
<protein>
    <recommendedName>
        <fullName evidence="10">4,4'-diaponeurosporenoate glycosyltransferase</fullName>
    </recommendedName>
</protein>
<dbReference type="AlphaFoldDB" id="A0A841KNY6"/>
<dbReference type="PANTHER" id="PTHR43646">
    <property type="entry name" value="GLYCOSYLTRANSFERASE"/>
    <property type="match status" value="1"/>
</dbReference>
<evidence type="ECO:0000256" key="3">
    <source>
        <dbReference type="ARBA" id="ARBA00022676"/>
    </source>
</evidence>
<keyword evidence="13" id="KW-1185">Reference proteome</keyword>
<evidence type="ECO:0000313" key="13">
    <source>
        <dbReference type="Proteomes" id="UP000579281"/>
    </source>
</evidence>
<gene>
    <name evidence="12" type="ORF">HNQ80_001090</name>
</gene>
<dbReference type="GO" id="GO:0016757">
    <property type="term" value="F:glycosyltransferase activity"/>
    <property type="evidence" value="ECO:0007669"/>
    <property type="project" value="UniProtKB-KW"/>
</dbReference>
<comment type="function">
    <text evidence="7">Catalyzes the glycosylation of 4,4'-diaponeurosporenoate, i.e. the esterification of glucose at the C1'' position with the carboxyl group of 4,4'-diaponeurosporenic acid, to form glycosyl-4,4'-diaponeurosporenoate. This is a step in the biosynthesis of staphyloxanthin, an orange pigment present in most staphylococci strains.</text>
</comment>
<accession>A0A841KNY6</accession>
<dbReference type="RefSeq" id="WP_184308909.1">
    <property type="nucleotide sequence ID" value="NZ_JACHEN010000005.1"/>
</dbReference>
<evidence type="ECO:0000256" key="7">
    <source>
        <dbReference type="ARBA" id="ARBA00037281"/>
    </source>
</evidence>
<evidence type="ECO:0000256" key="4">
    <source>
        <dbReference type="ARBA" id="ARBA00022679"/>
    </source>
</evidence>
<dbReference type="Proteomes" id="UP000579281">
    <property type="component" value="Unassembled WGS sequence"/>
</dbReference>
<dbReference type="InterPro" id="IPR001173">
    <property type="entry name" value="Glyco_trans_2-like"/>
</dbReference>
<dbReference type="EMBL" id="JACHEN010000005">
    <property type="protein sequence ID" value="MBB6215001.1"/>
    <property type="molecule type" value="Genomic_DNA"/>
</dbReference>
<dbReference type="InterPro" id="IPR029044">
    <property type="entry name" value="Nucleotide-diphossugar_trans"/>
</dbReference>
<dbReference type="GO" id="GO:0016117">
    <property type="term" value="P:carotenoid biosynthetic process"/>
    <property type="evidence" value="ECO:0007669"/>
    <property type="project" value="UniProtKB-KW"/>
</dbReference>
<comment type="caution">
    <text evidence="12">The sequence shown here is derived from an EMBL/GenBank/DDBJ whole genome shotgun (WGS) entry which is preliminary data.</text>
</comment>
<keyword evidence="6" id="KW-0472">Membrane</keyword>
<evidence type="ECO:0000313" key="12">
    <source>
        <dbReference type="EMBL" id="MBB6215001.1"/>
    </source>
</evidence>
<evidence type="ECO:0000259" key="11">
    <source>
        <dbReference type="Pfam" id="PF00535"/>
    </source>
</evidence>
<keyword evidence="2" id="KW-1003">Cell membrane</keyword>